<dbReference type="CDD" id="cd16987">
    <property type="entry name" value="ANTH_N_AP180_plant"/>
    <property type="match status" value="1"/>
</dbReference>
<evidence type="ECO:0000313" key="10">
    <source>
        <dbReference type="EMBL" id="GAV83243.1"/>
    </source>
</evidence>
<dbReference type="GO" id="GO:0005905">
    <property type="term" value="C:clathrin-coated pit"/>
    <property type="evidence" value="ECO:0007669"/>
    <property type="project" value="UniProtKB-SubCell"/>
</dbReference>
<dbReference type="GO" id="GO:0006900">
    <property type="term" value="P:vesicle budding from membrane"/>
    <property type="evidence" value="ECO:0007669"/>
    <property type="project" value="TreeGrafter"/>
</dbReference>
<reference evidence="11" key="1">
    <citation type="submission" date="2016-04" db="EMBL/GenBank/DDBJ databases">
        <title>Cephalotus genome sequencing.</title>
        <authorList>
            <person name="Fukushima K."/>
            <person name="Hasebe M."/>
            <person name="Fang X."/>
        </authorList>
    </citation>
    <scope>NUCLEOTIDE SEQUENCE [LARGE SCALE GENOMIC DNA]</scope>
    <source>
        <strain evidence="11">cv. St1</strain>
    </source>
</reference>
<gene>
    <name evidence="10" type="ORF">CFOL_v3_26691</name>
</gene>
<dbReference type="AlphaFoldDB" id="A0A1Q3CT47"/>
<name>A0A1Q3CT47_CEPFO</name>
<feature type="domain" description="ENTH" evidence="9">
    <location>
        <begin position="26"/>
        <end position="164"/>
    </location>
</feature>
<dbReference type="InterPro" id="IPR045192">
    <property type="entry name" value="AP180-like"/>
</dbReference>
<evidence type="ECO:0000313" key="11">
    <source>
        <dbReference type="Proteomes" id="UP000187406"/>
    </source>
</evidence>
<evidence type="ECO:0000256" key="3">
    <source>
        <dbReference type="ARBA" id="ARBA00004600"/>
    </source>
</evidence>
<dbReference type="GO" id="GO:0005546">
    <property type="term" value="F:phosphatidylinositol-4,5-bisphosphate binding"/>
    <property type="evidence" value="ECO:0007669"/>
    <property type="project" value="TreeGrafter"/>
</dbReference>
<dbReference type="GO" id="GO:0000149">
    <property type="term" value="F:SNARE binding"/>
    <property type="evidence" value="ECO:0007669"/>
    <property type="project" value="TreeGrafter"/>
</dbReference>
<dbReference type="STRING" id="3775.A0A1Q3CT47"/>
<dbReference type="GO" id="GO:0072583">
    <property type="term" value="P:clathrin-dependent endocytosis"/>
    <property type="evidence" value="ECO:0007669"/>
    <property type="project" value="InterPro"/>
</dbReference>
<dbReference type="Proteomes" id="UP000187406">
    <property type="component" value="Unassembled WGS sequence"/>
</dbReference>
<dbReference type="InterPro" id="IPR013809">
    <property type="entry name" value="ENTH"/>
</dbReference>
<dbReference type="EMBL" id="BDDD01002833">
    <property type="protein sequence ID" value="GAV83243.1"/>
    <property type="molecule type" value="Genomic_DNA"/>
</dbReference>
<proteinExistence type="predicted"/>
<evidence type="ECO:0000256" key="5">
    <source>
        <dbReference type="ARBA" id="ARBA00023034"/>
    </source>
</evidence>
<evidence type="ECO:0000256" key="1">
    <source>
        <dbReference type="ARBA" id="ARBA00004132"/>
    </source>
</evidence>
<keyword evidence="7" id="KW-0168">Coated pit</keyword>
<keyword evidence="5" id="KW-0333">Golgi apparatus</keyword>
<sequence>MGNRKKLRILIGFMKDKASIIKATLSTKRNTSAIHRKILQATTHGECAPPSDHRVTTILSLGHGSHLAVRASIETLMDRLRATHDATVALKSLFIIHNILSKGSFILQQQLSIYLSCGGYNSLNLSNFRDDLDPETWELSSWVRWYANILEQTLMVTRVLEYCFSSSSSSTKKVEDKEKVLSSSDLLNETDILVQYVAQICNAPDSLHLQSHRFVYEVIRLVSEDYRLIQREIFIRVTKTGERMRSLNIVELTQFQSSLNKFEDCKQRLGLLFANRVKNDGLWDLISETKSKVLVVINEKKEEERLAKIKRNESTELTRFRERFPQSGQMFWFTSTGGGWLALDWVSLTVSTVG</sequence>
<evidence type="ECO:0000256" key="6">
    <source>
        <dbReference type="ARBA" id="ARBA00023136"/>
    </source>
</evidence>
<evidence type="ECO:0000256" key="2">
    <source>
        <dbReference type="ARBA" id="ARBA00004555"/>
    </source>
</evidence>
<dbReference type="Gene3D" id="1.25.40.90">
    <property type="match status" value="1"/>
</dbReference>
<dbReference type="InParanoid" id="A0A1Q3CT47"/>
<keyword evidence="8" id="KW-0968">Cytoplasmic vesicle</keyword>
<comment type="caution">
    <text evidence="10">The sequence shown here is derived from an EMBL/GenBank/DDBJ whole genome shotgun (WGS) entry which is preliminary data.</text>
</comment>
<evidence type="ECO:0000259" key="9">
    <source>
        <dbReference type="PROSITE" id="PS50942"/>
    </source>
</evidence>
<dbReference type="Pfam" id="PF07651">
    <property type="entry name" value="ANTH"/>
    <property type="match status" value="1"/>
</dbReference>
<keyword evidence="4" id="KW-0254">Endocytosis</keyword>
<dbReference type="PROSITE" id="PS50942">
    <property type="entry name" value="ENTH"/>
    <property type="match status" value="1"/>
</dbReference>
<protein>
    <submittedName>
        <fullName evidence="10">ANTH domain-containing protein</fullName>
    </submittedName>
</protein>
<dbReference type="PANTHER" id="PTHR22951:SF24">
    <property type="entry name" value="ENTH DOMAIN-CONTAINING PROTEIN"/>
    <property type="match status" value="1"/>
</dbReference>
<evidence type="ECO:0000256" key="8">
    <source>
        <dbReference type="ARBA" id="ARBA00023329"/>
    </source>
</evidence>
<evidence type="ECO:0000256" key="7">
    <source>
        <dbReference type="ARBA" id="ARBA00023176"/>
    </source>
</evidence>
<keyword evidence="6" id="KW-0472">Membrane</keyword>
<dbReference type="InterPro" id="IPR011417">
    <property type="entry name" value="ANTH_dom"/>
</dbReference>
<dbReference type="OrthoDB" id="44015at2759"/>
<dbReference type="SUPFAM" id="SSF48464">
    <property type="entry name" value="ENTH/VHS domain"/>
    <property type="match status" value="1"/>
</dbReference>
<dbReference type="FunFam" id="1.25.40.90:FF:000035">
    <property type="entry name" value="Putative clathrin assembly protein At4g40080"/>
    <property type="match status" value="1"/>
</dbReference>
<dbReference type="SMART" id="SM00273">
    <property type="entry name" value="ENTH"/>
    <property type="match status" value="1"/>
</dbReference>
<dbReference type="GO" id="GO:0005794">
    <property type="term" value="C:Golgi apparatus"/>
    <property type="evidence" value="ECO:0007669"/>
    <property type="project" value="UniProtKB-SubCell"/>
</dbReference>
<dbReference type="InterPro" id="IPR048050">
    <property type="entry name" value="ANTH_N_plant"/>
</dbReference>
<organism evidence="10 11">
    <name type="scientific">Cephalotus follicularis</name>
    <name type="common">Albany pitcher plant</name>
    <dbReference type="NCBI Taxonomy" id="3775"/>
    <lineage>
        <taxon>Eukaryota</taxon>
        <taxon>Viridiplantae</taxon>
        <taxon>Streptophyta</taxon>
        <taxon>Embryophyta</taxon>
        <taxon>Tracheophyta</taxon>
        <taxon>Spermatophyta</taxon>
        <taxon>Magnoliopsida</taxon>
        <taxon>eudicotyledons</taxon>
        <taxon>Gunneridae</taxon>
        <taxon>Pentapetalae</taxon>
        <taxon>rosids</taxon>
        <taxon>fabids</taxon>
        <taxon>Oxalidales</taxon>
        <taxon>Cephalotaceae</taxon>
        <taxon>Cephalotus</taxon>
    </lineage>
</organism>
<accession>A0A1Q3CT47</accession>
<dbReference type="InterPro" id="IPR008942">
    <property type="entry name" value="ENTH_VHS"/>
</dbReference>
<dbReference type="GO" id="GO:0048268">
    <property type="term" value="P:clathrin coat assembly"/>
    <property type="evidence" value="ECO:0007669"/>
    <property type="project" value="InterPro"/>
</dbReference>
<dbReference type="GO" id="GO:0030136">
    <property type="term" value="C:clathrin-coated vesicle"/>
    <property type="evidence" value="ECO:0007669"/>
    <property type="project" value="UniProtKB-SubCell"/>
</dbReference>
<evidence type="ECO:0000256" key="4">
    <source>
        <dbReference type="ARBA" id="ARBA00022583"/>
    </source>
</evidence>
<comment type="subcellular location">
    <subcellularLocation>
        <location evidence="1">Cytoplasmic vesicle</location>
        <location evidence="1">Clathrin-coated vesicle</location>
    </subcellularLocation>
    <subcellularLocation>
        <location evidence="2">Golgi apparatus</location>
    </subcellularLocation>
    <subcellularLocation>
        <location evidence="3">Membrane</location>
        <location evidence="3">Clathrin-coated pit</location>
    </subcellularLocation>
</comment>
<keyword evidence="11" id="KW-1185">Reference proteome</keyword>
<dbReference type="PANTHER" id="PTHR22951">
    <property type="entry name" value="CLATHRIN ASSEMBLY PROTEIN"/>
    <property type="match status" value="1"/>
</dbReference>
<dbReference type="GO" id="GO:0005545">
    <property type="term" value="F:1-phosphatidylinositol binding"/>
    <property type="evidence" value="ECO:0007669"/>
    <property type="project" value="TreeGrafter"/>
</dbReference>
<dbReference type="GO" id="GO:0032050">
    <property type="term" value="F:clathrin heavy chain binding"/>
    <property type="evidence" value="ECO:0007669"/>
    <property type="project" value="TreeGrafter"/>
</dbReference>